<accession>A0A1V9Z7X0</accession>
<feature type="transmembrane region" description="Helical" evidence="1">
    <location>
        <begin position="100"/>
        <end position="123"/>
    </location>
</feature>
<sequence length="327" mass="37411">MDMTLFDTVDYMASGILLSLSTLLVGIMMFKYRIKVLQNPPVYVTFSMFGNMMLWSLFSIVFMYAEDNSTPGTRYNGTNRRYRRSCMHTINTPIQVIADAFLLALEFWILIASFELYTMIVYHHLLHKQSHAQKQRVVDGYTKVVYGLTIVFALSIFLTTLSPSSSNSVYCWLVSTTVVFNALAATLAGCSLVCLYVYLRTSMNEWPANKQNALRRVQRVILVLIFIFLFFCIPFLVFRTNWTFKQATNAVDYKSSSNRTSSSYSGTKYWKYIFHVINTLLPCSLGALLVLDWFKVAYAASNSITEYDNNALLSIPQQTIISHERSA</sequence>
<comment type="caution">
    <text evidence="2">The sequence shown here is derived from an EMBL/GenBank/DDBJ whole genome shotgun (WGS) entry which is preliminary data.</text>
</comment>
<feature type="transmembrane region" description="Helical" evidence="1">
    <location>
        <begin position="144"/>
        <end position="161"/>
    </location>
</feature>
<dbReference type="AlphaFoldDB" id="A0A1V9Z7X0"/>
<dbReference type="Proteomes" id="UP000243217">
    <property type="component" value="Unassembled WGS sequence"/>
</dbReference>
<feature type="transmembrane region" description="Helical" evidence="1">
    <location>
        <begin position="12"/>
        <end position="30"/>
    </location>
</feature>
<keyword evidence="1" id="KW-0812">Transmembrane</keyword>
<evidence type="ECO:0000313" key="3">
    <source>
        <dbReference type="Proteomes" id="UP000243217"/>
    </source>
</evidence>
<evidence type="ECO:0000256" key="1">
    <source>
        <dbReference type="SAM" id="Phobius"/>
    </source>
</evidence>
<keyword evidence="3" id="KW-1185">Reference proteome</keyword>
<dbReference type="EMBL" id="JNBS01002207">
    <property type="protein sequence ID" value="OQR94095.1"/>
    <property type="molecule type" value="Genomic_DNA"/>
</dbReference>
<keyword evidence="1" id="KW-0472">Membrane</keyword>
<keyword evidence="1" id="KW-1133">Transmembrane helix</keyword>
<gene>
    <name evidence="2" type="ORF">THRCLA_22260</name>
</gene>
<organism evidence="2 3">
    <name type="scientific">Thraustotheca clavata</name>
    <dbReference type="NCBI Taxonomy" id="74557"/>
    <lineage>
        <taxon>Eukaryota</taxon>
        <taxon>Sar</taxon>
        <taxon>Stramenopiles</taxon>
        <taxon>Oomycota</taxon>
        <taxon>Saprolegniomycetes</taxon>
        <taxon>Saprolegniales</taxon>
        <taxon>Achlyaceae</taxon>
        <taxon>Thraustotheca</taxon>
    </lineage>
</organism>
<feature type="transmembrane region" description="Helical" evidence="1">
    <location>
        <begin position="220"/>
        <end position="238"/>
    </location>
</feature>
<proteinExistence type="predicted"/>
<dbReference type="OrthoDB" id="76730at2759"/>
<feature type="transmembrane region" description="Helical" evidence="1">
    <location>
        <begin position="42"/>
        <end position="65"/>
    </location>
</feature>
<feature type="transmembrane region" description="Helical" evidence="1">
    <location>
        <begin position="272"/>
        <end position="294"/>
    </location>
</feature>
<protein>
    <submittedName>
        <fullName evidence="2">Uncharacterized protein</fullName>
    </submittedName>
</protein>
<feature type="transmembrane region" description="Helical" evidence="1">
    <location>
        <begin position="173"/>
        <end position="199"/>
    </location>
</feature>
<evidence type="ECO:0000313" key="2">
    <source>
        <dbReference type="EMBL" id="OQR94095.1"/>
    </source>
</evidence>
<name>A0A1V9Z7X0_9STRA</name>
<reference evidence="2 3" key="1">
    <citation type="journal article" date="2014" name="Genome Biol. Evol.">
        <title>The secreted proteins of Achlya hypogyna and Thraustotheca clavata identify the ancestral oomycete secretome and reveal gene acquisitions by horizontal gene transfer.</title>
        <authorList>
            <person name="Misner I."/>
            <person name="Blouin N."/>
            <person name="Leonard G."/>
            <person name="Richards T.A."/>
            <person name="Lane C.E."/>
        </authorList>
    </citation>
    <scope>NUCLEOTIDE SEQUENCE [LARGE SCALE GENOMIC DNA]</scope>
    <source>
        <strain evidence="2 3">ATCC 34112</strain>
    </source>
</reference>